<evidence type="ECO:0000259" key="10">
    <source>
        <dbReference type="PROSITE" id="PS51278"/>
    </source>
</evidence>
<feature type="binding site" evidence="9">
    <location>
        <begin position="370"/>
        <end position="371"/>
    </location>
    <ligand>
        <name>ATP</name>
        <dbReference type="ChEBI" id="CHEBI:30616"/>
    </ligand>
</feature>
<evidence type="ECO:0000256" key="8">
    <source>
        <dbReference type="PIRSR" id="PIRSR001589-1"/>
    </source>
</evidence>
<name>A0A0D7EBK5_RHOPL</name>
<dbReference type="AlphaFoldDB" id="A0A0D7EBK5"/>
<evidence type="ECO:0000256" key="4">
    <source>
        <dbReference type="ARBA" id="ARBA00022741"/>
    </source>
</evidence>
<feature type="binding site" evidence="9">
    <location>
        <position position="267"/>
    </location>
    <ligand>
        <name>ATP</name>
        <dbReference type="ChEBI" id="CHEBI:30616"/>
    </ligand>
</feature>
<dbReference type="PANTHER" id="PTHR43284">
    <property type="entry name" value="ASPARAGINE SYNTHETASE (GLUTAMINE-HYDROLYZING)"/>
    <property type="match status" value="1"/>
</dbReference>
<dbReference type="InterPro" id="IPR017535">
    <property type="entry name" value="Asparagine_synth"/>
</dbReference>
<evidence type="ECO:0000256" key="1">
    <source>
        <dbReference type="ARBA" id="ARBA00005187"/>
    </source>
</evidence>
<dbReference type="EC" id="6.3.5.4" evidence="3"/>
<dbReference type="GO" id="GO:0006529">
    <property type="term" value="P:asparagine biosynthetic process"/>
    <property type="evidence" value="ECO:0007669"/>
    <property type="project" value="UniProtKB-KW"/>
</dbReference>
<keyword evidence="8" id="KW-0061">Asparagine biosynthesis</keyword>
<dbReference type="PIRSF" id="PIRSF001589">
    <property type="entry name" value="Asn_synthetase_glu-h"/>
    <property type="match status" value="1"/>
</dbReference>
<reference evidence="11 12" key="1">
    <citation type="submission" date="2014-11" db="EMBL/GenBank/DDBJ databases">
        <title>Genomics and ecophysiology of heterotrophic nitrogen fixing bacteria isolated from estuarine surface water.</title>
        <authorList>
            <person name="Bentzon-Tilia M."/>
            <person name="Severin I."/>
            <person name="Hansen L.H."/>
            <person name="Riemann L."/>
        </authorList>
    </citation>
    <scope>NUCLEOTIDE SEQUENCE [LARGE SCALE GENOMIC DNA]</scope>
    <source>
        <strain evidence="11 12">BAL398</strain>
    </source>
</reference>
<dbReference type="InterPro" id="IPR006426">
    <property type="entry name" value="Asn_synth_AEB"/>
</dbReference>
<comment type="pathway">
    <text evidence="1">Amino-acid biosynthesis; L-asparagine biosynthesis; L-asparagine from L-aspartate (L-Gln route): step 1/1.</text>
</comment>
<dbReference type="PATRIC" id="fig|1076.23.peg.5556"/>
<keyword evidence="5 9" id="KW-0067">ATP-binding</keyword>
<dbReference type="GO" id="GO:0004066">
    <property type="term" value="F:asparagine synthase (glutamine-hydrolyzing) activity"/>
    <property type="evidence" value="ECO:0007669"/>
    <property type="project" value="UniProtKB-EC"/>
</dbReference>
<evidence type="ECO:0000313" key="12">
    <source>
        <dbReference type="Proteomes" id="UP000032515"/>
    </source>
</evidence>
<comment type="caution">
    <text evidence="11">The sequence shown here is derived from an EMBL/GenBank/DDBJ whole genome shotgun (WGS) entry which is preliminary data.</text>
</comment>
<dbReference type="Gene3D" id="3.60.20.10">
    <property type="entry name" value="Glutamine Phosphoribosylpyrophosphate, subunit 1, domain 1"/>
    <property type="match status" value="1"/>
</dbReference>
<keyword evidence="8" id="KW-0028">Amino-acid biosynthesis</keyword>
<dbReference type="PROSITE" id="PS51278">
    <property type="entry name" value="GATASE_TYPE_2"/>
    <property type="match status" value="1"/>
</dbReference>
<accession>A0A0D7EBK5</accession>
<dbReference type="GO" id="GO:0005829">
    <property type="term" value="C:cytosol"/>
    <property type="evidence" value="ECO:0007669"/>
    <property type="project" value="TreeGrafter"/>
</dbReference>
<dbReference type="InterPro" id="IPR033738">
    <property type="entry name" value="AsnB_N"/>
</dbReference>
<dbReference type="RefSeq" id="WP_044416164.1">
    <property type="nucleotide sequence ID" value="NZ_JXXE01000518.1"/>
</dbReference>
<dbReference type="Pfam" id="PF13537">
    <property type="entry name" value="GATase_7"/>
    <property type="match status" value="1"/>
</dbReference>
<dbReference type="SUPFAM" id="SSF56235">
    <property type="entry name" value="N-terminal nucleophile aminohydrolases (Ntn hydrolases)"/>
    <property type="match status" value="1"/>
</dbReference>
<comment type="similarity">
    <text evidence="2">Belongs to the asparagine synthetase family.</text>
</comment>
<dbReference type="InterPro" id="IPR001962">
    <property type="entry name" value="Asn_synthase"/>
</dbReference>
<dbReference type="Pfam" id="PF00733">
    <property type="entry name" value="Asn_synthase"/>
    <property type="match status" value="1"/>
</dbReference>
<dbReference type="Proteomes" id="UP000032515">
    <property type="component" value="Unassembled WGS sequence"/>
</dbReference>
<comment type="catalytic activity">
    <reaction evidence="7">
        <text>L-aspartate + L-glutamine + ATP + H2O = L-asparagine + L-glutamate + AMP + diphosphate + H(+)</text>
        <dbReference type="Rhea" id="RHEA:12228"/>
        <dbReference type="ChEBI" id="CHEBI:15377"/>
        <dbReference type="ChEBI" id="CHEBI:15378"/>
        <dbReference type="ChEBI" id="CHEBI:29985"/>
        <dbReference type="ChEBI" id="CHEBI:29991"/>
        <dbReference type="ChEBI" id="CHEBI:30616"/>
        <dbReference type="ChEBI" id="CHEBI:33019"/>
        <dbReference type="ChEBI" id="CHEBI:58048"/>
        <dbReference type="ChEBI" id="CHEBI:58359"/>
        <dbReference type="ChEBI" id="CHEBI:456215"/>
        <dbReference type="EC" id="6.3.5.4"/>
    </reaction>
</comment>
<feature type="binding site" evidence="9">
    <location>
        <position position="294"/>
    </location>
    <ligand>
        <name>ATP</name>
        <dbReference type="ChEBI" id="CHEBI:30616"/>
    </ligand>
</feature>
<evidence type="ECO:0000256" key="7">
    <source>
        <dbReference type="ARBA" id="ARBA00048741"/>
    </source>
</evidence>
<evidence type="ECO:0000256" key="2">
    <source>
        <dbReference type="ARBA" id="ARBA00005752"/>
    </source>
</evidence>
<feature type="active site" description="For GATase activity" evidence="8">
    <location>
        <position position="2"/>
    </location>
</feature>
<dbReference type="InterPro" id="IPR014729">
    <property type="entry name" value="Rossmann-like_a/b/a_fold"/>
</dbReference>
<evidence type="ECO:0000256" key="5">
    <source>
        <dbReference type="ARBA" id="ARBA00022840"/>
    </source>
</evidence>
<dbReference type="PANTHER" id="PTHR43284:SF1">
    <property type="entry name" value="ASPARAGINE SYNTHETASE"/>
    <property type="match status" value="1"/>
</dbReference>
<keyword evidence="4 9" id="KW-0547">Nucleotide-binding</keyword>
<protein>
    <recommendedName>
        <fullName evidence="3">asparagine synthase (glutamine-hydrolyzing)</fullName>
        <ecNumber evidence="3">6.3.5.4</ecNumber>
    </recommendedName>
</protein>
<dbReference type="SUPFAM" id="SSF52402">
    <property type="entry name" value="Adenine nucleotide alpha hydrolases-like"/>
    <property type="match status" value="1"/>
</dbReference>
<dbReference type="CDD" id="cd01991">
    <property type="entry name" value="Asn_synthase_B_C"/>
    <property type="match status" value="1"/>
</dbReference>
<dbReference type="InterPro" id="IPR029055">
    <property type="entry name" value="Ntn_hydrolases_N"/>
</dbReference>
<gene>
    <name evidence="11" type="ORF">OO17_23270</name>
</gene>
<dbReference type="OrthoDB" id="9763290at2"/>
<sequence>MCGLCGEMMFDGAAVSTAAVASMSAELERRGPDGRGLWSNGKIALGHRRLKIIDLSERAQQPMVDASLGLSIAFNGCIYNYKALRSELEAKGYTFFSNGDTEVVLKAWHAWGKEAPKRFNGMFAIAIAERDSGRLILVRDRLGIKPLYYAEDKGKRLRFASSLPAILAAGEVDTSIDPVALNYYMSFHAVVPPPHTILSGIRKIEPGTVVSFEADGRRTDHRFWTLTYDRSANEAKRSSADWRDAIHASLRAAVDRRMVADVPVGVLLSGGLDSSLIVALLAEAGQQQLKTFSIGFESVGAEIGDEFKYSDIIAKHFGTEHHQLFIESKKLISSLPETIRAMSEPMVSYDNVGFYLLSKEVAKHVKVVQSGQGADEVFAGYHWYPPMVNSTDPLGDYAAHFFDRDHAEYRQIMEPAYAGGDHAQDFVREHFSRAGADDAIDKALRLDSTVMLVDDPVKRVDNMTMAWGLEARVPFLDHELLELAARLPAAEKIRDGGKGILKDIGRQMIPAEVIDRPKGYFPVPALKYIEGPVLDFVRQALDAPAARQRGLVKRGYIDKLLDAPKDHITRLRGSKLWQVALLELWLQEHHI</sequence>
<dbReference type="EMBL" id="JXXE01000518">
    <property type="protein sequence ID" value="KIZ37885.1"/>
    <property type="molecule type" value="Genomic_DNA"/>
</dbReference>
<evidence type="ECO:0000256" key="3">
    <source>
        <dbReference type="ARBA" id="ARBA00012737"/>
    </source>
</evidence>
<dbReference type="NCBIfam" id="TIGR03104">
    <property type="entry name" value="trio_amidotrans"/>
    <property type="match status" value="1"/>
</dbReference>
<dbReference type="GO" id="GO:0005524">
    <property type="term" value="F:ATP binding"/>
    <property type="evidence" value="ECO:0007669"/>
    <property type="project" value="UniProtKB-KW"/>
</dbReference>
<evidence type="ECO:0000313" key="11">
    <source>
        <dbReference type="EMBL" id="KIZ37885.1"/>
    </source>
</evidence>
<feature type="domain" description="Glutamine amidotransferase type-2" evidence="10">
    <location>
        <begin position="2"/>
        <end position="215"/>
    </location>
</feature>
<dbReference type="InterPro" id="IPR017932">
    <property type="entry name" value="GATase_2_dom"/>
</dbReference>
<proteinExistence type="inferred from homology"/>
<keyword evidence="6 8" id="KW-0315">Glutamine amidotransferase</keyword>
<dbReference type="InterPro" id="IPR051786">
    <property type="entry name" value="ASN_synthetase/amidase"/>
</dbReference>
<organism evidence="11 12">
    <name type="scientific">Rhodopseudomonas palustris</name>
    <dbReference type="NCBI Taxonomy" id="1076"/>
    <lineage>
        <taxon>Bacteria</taxon>
        <taxon>Pseudomonadati</taxon>
        <taxon>Pseudomonadota</taxon>
        <taxon>Alphaproteobacteria</taxon>
        <taxon>Hyphomicrobiales</taxon>
        <taxon>Nitrobacteraceae</taxon>
        <taxon>Rhodopseudomonas</taxon>
    </lineage>
</organism>
<feature type="binding site" evidence="9">
    <location>
        <position position="100"/>
    </location>
    <ligand>
        <name>L-glutamine</name>
        <dbReference type="ChEBI" id="CHEBI:58359"/>
    </ligand>
</feature>
<evidence type="ECO:0000256" key="6">
    <source>
        <dbReference type="ARBA" id="ARBA00022962"/>
    </source>
</evidence>
<dbReference type="NCBIfam" id="TIGR01536">
    <property type="entry name" value="asn_synth_AEB"/>
    <property type="match status" value="1"/>
</dbReference>
<evidence type="ECO:0000256" key="9">
    <source>
        <dbReference type="PIRSR" id="PIRSR001589-2"/>
    </source>
</evidence>
<dbReference type="CDD" id="cd00712">
    <property type="entry name" value="AsnB"/>
    <property type="match status" value="1"/>
</dbReference>
<dbReference type="Gene3D" id="3.40.50.620">
    <property type="entry name" value="HUPs"/>
    <property type="match status" value="1"/>
</dbReference>